<dbReference type="EMBL" id="VEPZ02000135">
    <property type="protein sequence ID" value="KAE8732768.1"/>
    <property type="molecule type" value="Genomic_DNA"/>
</dbReference>
<sequence length="218" mass="24750">MSAASERYSYNPILRWNPQVEDYFINAYGSSHFAQISKALTRPSCYSCIRVNTLKSTSDAVIEKLWEIMRKSGSQNDVEDINLRETKAWFWTTILMVICPTNHPRRYLLVGNVLKQFFEVLRSAIASVLLRKYFRVYVPGVMACSSHVEEGDLVAVSVAVEQPSPDGGWGLGITRGTVLQGLPTDVDATKFRCFGKGKRYRAHDWMQDIIWAPPAHKE</sequence>
<protein>
    <submittedName>
        <fullName evidence="1">NOL1/NOP2/sun family protein isoform 2</fullName>
    </submittedName>
</protein>
<dbReference type="AlphaFoldDB" id="A0A6A3CZB3"/>
<evidence type="ECO:0000313" key="1">
    <source>
        <dbReference type="EMBL" id="KAE8732768.1"/>
    </source>
</evidence>
<dbReference type="Proteomes" id="UP000436088">
    <property type="component" value="Unassembled WGS sequence"/>
</dbReference>
<proteinExistence type="predicted"/>
<keyword evidence="2" id="KW-1185">Reference proteome</keyword>
<evidence type="ECO:0000313" key="2">
    <source>
        <dbReference type="Proteomes" id="UP000436088"/>
    </source>
</evidence>
<comment type="caution">
    <text evidence="1">The sequence shown here is derived from an EMBL/GenBank/DDBJ whole genome shotgun (WGS) entry which is preliminary data.</text>
</comment>
<name>A0A6A3CZB3_HIBSY</name>
<reference evidence="1" key="1">
    <citation type="submission" date="2019-09" db="EMBL/GenBank/DDBJ databases">
        <title>Draft genome information of white flower Hibiscus syriacus.</title>
        <authorList>
            <person name="Kim Y.-M."/>
        </authorList>
    </citation>
    <scope>NUCLEOTIDE SEQUENCE [LARGE SCALE GENOMIC DNA]</scope>
    <source>
        <strain evidence="1">YM2019G1</strain>
    </source>
</reference>
<organism evidence="1 2">
    <name type="scientific">Hibiscus syriacus</name>
    <name type="common">Rose of Sharon</name>
    <dbReference type="NCBI Taxonomy" id="106335"/>
    <lineage>
        <taxon>Eukaryota</taxon>
        <taxon>Viridiplantae</taxon>
        <taxon>Streptophyta</taxon>
        <taxon>Embryophyta</taxon>
        <taxon>Tracheophyta</taxon>
        <taxon>Spermatophyta</taxon>
        <taxon>Magnoliopsida</taxon>
        <taxon>eudicotyledons</taxon>
        <taxon>Gunneridae</taxon>
        <taxon>Pentapetalae</taxon>
        <taxon>rosids</taxon>
        <taxon>malvids</taxon>
        <taxon>Malvales</taxon>
        <taxon>Malvaceae</taxon>
        <taxon>Malvoideae</taxon>
        <taxon>Hibiscus</taxon>
    </lineage>
</organism>
<accession>A0A6A3CZB3</accession>
<gene>
    <name evidence="1" type="ORF">F3Y22_tig00001732pilonHSYRG00061</name>
</gene>